<evidence type="ECO:0000256" key="4">
    <source>
        <dbReference type="ARBA" id="ARBA00023038"/>
    </source>
</evidence>
<sequence>MSSSLSCSNSWFAAFNRSAYSVTSTTVTTVSKRCTTTSSTTAAATMKEREQQQQHHHWWKVCWIYSNAAFFEKQQNSLSQTVHSILDSSANHDRCAVIDRNHQHEIEKYLSEKIKEQRFIEMCGEENGDEDEEWRRKQMAKLNPKQDLRILVQEKYEKDKLFILNQLKKAKTDAILVQNLKHSEEEEEESKKKCAKCSNAIDDEFYVQLAVANDQRKFHFQCFKCCVCQLILCDFKVYLKHSENLNDDNLMCQRHFVELFKPRCYTCDELIFDEECTEAESQVYHIHHFNCYECKRPLGGQQYVMKRPANETNEKAFCLNCFDCLFGELCEECGQLINCSIGSIKYEGRAWHAQQQCFHCFTCSQSLLGKPFLPASDGHIYCSTACHSQAEQQRVQQLQQQKTANCKEKEKESPMTAINSLNSENQTKFITKKVTFDLNNETITKSNSSNSTQATQYDHRDEDKMRRKSRRKKRRRKEKRLRRLRRMRRKCEHFNADICSICSSSSHSSSSSFSSASSSSLSLYSSTSSIASFSSCSSHSSSCSSYCSPSIVDELMLKSNESLTKKKQNQITLNNNNGHCSTAGGRSSSRVRYIRSNSATQSCVLM</sequence>
<dbReference type="EMBL" id="NCKU01003014">
    <property type="protein sequence ID" value="RWS08343.1"/>
    <property type="molecule type" value="Genomic_DNA"/>
</dbReference>
<dbReference type="InterPro" id="IPR001781">
    <property type="entry name" value="Znf_LIM"/>
</dbReference>
<organism evidence="8 9">
    <name type="scientific">Dinothrombium tinctorium</name>
    <dbReference type="NCBI Taxonomy" id="1965070"/>
    <lineage>
        <taxon>Eukaryota</taxon>
        <taxon>Metazoa</taxon>
        <taxon>Ecdysozoa</taxon>
        <taxon>Arthropoda</taxon>
        <taxon>Chelicerata</taxon>
        <taxon>Arachnida</taxon>
        <taxon>Acari</taxon>
        <taxon>Acariformes</taxon>
        <taxon>Trombidiformes</taxon>
        <taxon>Prostigmata</taxon>
        <taxon>Anystina</taxon>
        <taxon>Parasitengona</taxon>
        <taxon>Trombidioidea</taxon>
        <taxon>Trombidiidae</taxon>
        <taxon>Dinothrombium</taxon>
    </lineage>
</organism>
<dbReference type="CDD" id="cd08368">
    <property type="entry name" value="LIM"/>
    <property type="match status" value="1"/>
</dbReference>
<comment type="caution">
    <text evidence="8">The sequence shown here is derived from an EMBL/GenBank/DDBJ whole genome shotgun (WGS) entry which is preliminary data.</text>
</comment>
<dbReference type="Gene3D" id="2.10.110.10">
    <property type="entry name" value="Cysteine Rich Protein"/>
    <property type="match status" value="3"/>
</dbReference>
<dbReference type="STRING" id="1965070.A0A443QZC6"/>
<evidence type="ECO:0000259" key="7">
    <source>
        <dbReference type="PROSITE" id="PS50023"/>
    </source>
</evidence>
<dbReference type="PANTHER" id="PTHR24211:SF22">
    <property type="entry name" value="TESTIN"/>
    <property type="match status" value="1"/>
</dbReference>
<evidence type="ECO:0000313" key="8">
    <source>
        <dbReference type="EMBL" id="RWS08343.1"/>
    </source>
</evidence>
<keyword evidence="9" id="KW-1185">Reference proteome</keyword>
<feature type="domain" description="LIM zinc-binding" evidence="7">
    <location>
        <begin position="328"/>
        <end position="393"/>
    </location>
</feature>
<keyword evidence="3 5" id="KW-0862">Zinc</keyword>
<dbReference type="SUPFAM" id="SSF57716">
    <property type="entry name" value="Glucocorticoid receptor-like (DNA-binding domain)"/>
    <property type="match status" value="2"/>
</dbReference>
<proteinExistence type="predicted"/>
<dbReference type="FunFam" id="2.10.110.10:FF:000005">
    <property type="entry name" value="Testin isoform 1"/>
    <property type="match status" value="1"/>
</dbReference>
<feature type="region of interest" description="Disordered" evidence="6">
    <location>
        <begin position="443"/>
        <end position="486"/>
    </location>
</feature>
<feature type="compositionally biased region" description="Polar residues" evidence="6">
    <location>
        <begin position="443"/>
        <end position="456"/>
    </location>
</feature>
<feature type="domain" description="LIM zinc-binding" evidence="7">
    <location>
        <begin position="192"/>
        <end position="262"/>
    </location>
</feature>
<dbReference type="AlphaFoldDB" id="A0A443QZC6"/>
<accession>A0A443QZC6</accession>
<dbReference type="PROSITE" id="PS00478">
    <property type="entry name" value="LIM_DOMAIN_1"/>
    <property type="match status" value="1"/>
</dbReference>
<dbReference type="OrthoDB" id="10069167at2759"/>
<dbReference type="GO" id="GO:0046872">
    <property type="term" value="F:metal ion binding"/>
    <property type="evidence" value="ECO:0007669"/>
    <property type="project" value="UniProtKB-KW"/>
</dbReference>
<protein>
    <submittedName>
        <fullName evidence="8">Protein prickle-like protein</fullName>
    </submittedName>
</protein>
<keyword evidence="2" id="KW-0677">Repeat</keyword>
<evidence type="ECO:0000256" key="1">
    <source>
        <dbReference type="ARBA" id="ARBA00022723"/>
    </source>
</evidence>
<reference evidence="8 9" key="1">
    <citation type="journal article" date="2018" name="Gigascience">
        <title>Genomes of trombidid mites reveal novel predicted allergens and laterally-transferred genes associated with secondary metabolism.</title>
        <authorList>
            <person name="Dong X."/>
            <person name="Chaisiri K."/>
            <person name="Xia D."/>
            <person name="Armstrong S.D."/>
            <person name="Fang Y."/>
            <person name="Donnelly M.J."/>
            <person name="Kadowaki T."/>
            <person name="McGarry J.W."/>
            <person name="Darby A.C."/>
            <person name="Makepeace B.L."/>
        </authorList>
    </citation>
    <scope>NUCLEOTIDE SEQUENCE [LARGE SCALE GENOMIC DNA]</scope>
    <source>
        <strain evidence="8">UoL-WK</strain>
    </source>
</reference>
<dbReference type="Proteomes" id="UP000285301">
    <property type="component" value="Unassembled WGS sequence"/>
</dbReference>
<evidence type="ECO:0000256" key="3">
    <source>
        <dbReference type="ARBA" id="ARBA00022833"/>
    </source>
</evidence>
<dbReference type="PROSITE" id="PS50023">
    <property type="entry name" value="LIM_DOMAIN_2"/>
    <property type="match status" value="2"/>
</dbReference>
<evidence type="ECO:0000256" key="5">
    <source>
        <dbReference type="PROSITE-ProRule" id="PRU00125"/>
    </source>
</evidence>
<keyword evidence="1 5" id="KW-0479">Metal-binding</keyword>
<dbReference type="PANTHER" id="PTHR24211">
    <property type="entry name" value="LIM DOMAIN-CONTAINING PROTEIN"/>
    <property type="match status" value="1"/>
</dbReference>
<evidence type="ECO:0000256" key="2">
    <source>
        <dbReference type="ARBA" id="ARBA00022737"/>
    </source>
</evidence>
<feature type="compositionally biased region" description="Basic residues" evidence="6">
    <location>
        <begin position="466"/>
        <end position="486"/>
    </location>
</feature>
<dbReference type="Pfam" id="PF00412">
    <property type="entry name" value="LIM"/>
    <property type="match status" value="3"/>
</dbReference>
<keyword evidence="4 5" id="KW-0440">LIM domain</keyword>
<evidence type="ECO:0000256" key="6">
    <source>
        <dbReference type="SAM" id="MobiDB-lite"/>
    </source>
</evidence>
<gene>
    <name evidence="8" type="ORF">B4U79_06527</name>
</gene>
<dbReference type="SMART" id="SM00132">
    <property type="entry name" value="LIM"/>
    <property type="match status" value="3"/>
</dbReference>
<dbReference type="InterPro" id="IPR047120">
    <property type="entry name" value="Pk/Esn/Tes"/>
</dbReference>
<name>A0A443QZC6_9ACAR</name>
<evidence type="ECO:0000313" key="9">
    <source>
        <dbReference type="Proteomes" id="UP000285301"/>
    </source>
</evidence>